<evidence type="ECO:0000313" key="2">
    <source>
        <dbReference type="EMBL" id="KAL3276594.1"/>
    </source>
</evidence>
<dbReference type="InterPro" id="IPR040350">
    <property type="entry name" value="TMEM272"/>
</dbReference>
<gene>
    <name evidence="2" type="ORF">HHI36_011966</name>
</gene>
<reference evidence="2 3" key="1">
    <citation type="journal article" date="2021" name="BMC Biol.">
        <title>Horizontally acquired antibacterial genes associated with adaptive radiation of ladybird beetles.</title>
        <authorList>
            <person name="Li H.S."/>
            <person name="Tang X.F."/>
            <person name="Huang Y.H."/>
            <person name="Xu Z.Y."/>
            <person name="Chen M.L."/>
            <person name="Du X.Y."/>
            <person name="Qiu B.Y."/>
            <person name="Chen P.T."/>
            <person name="Zhang W."/>
            <person name="Slipinski A."/>
            <person name="Escalona H.E."/>
            <person name="Waterhouse R.M."/>
            <person name="Zwick A."/>
            <person name="Pang H."/>
        </authorList>
    </citation>
    <scope>NUCLEOTIDE SEQUENCE [LARGE SCALE GENOMIC DNA]</scope>
    <source>
        <strain evidence="2">SYSU2018</strain>
    </source>
</reference>
<protein>
    <submittedName>
        <fullName evidence="2">Uncharacterized protein</fullName>
    </submittedName>
</protein>
<dbReference type="AlphaFoldDB" id="A0ABD2NDK3"/>
<dbReference type="PANTHER" id="PTHR33444:SF2">
    <property type="entry name" value="MARVEL DOMAIN-CONTAINING PROTEIN"/>
    <property type="match status" value="1"/>
</dbReference>
<feature type="transmembrane region" description="Helical" evidence="1">
    <location>
        <begin position="44"/>
        <end position="64"/>
    </location>
</feature>
<dbReference type="Proteomes" id="UP001516400">
    <property type="component" value="Unassembled WGS sequence"/>
</dbReference>
<keyword evidence="1" id="KW-1133">Transmembrane helix</keyword>
<keyword evidence="3" id="KW-1185">Reference proteome</keyword>
<name>A0ABD2NDK3_9CUCU</name>
<accession>A0ABD2NDK3</accession>
<keyword evidence="1" id="KW-0812">Transmembrane</keyword>
<feature type="transmembrane region" description="Helical" evidence="1">
    <location>
        <begin position="76"/>
        <end position="96"/>
    </location>
</feature>
<sequence>MSERIDEPAAEALTITVSETPEKKKPSKETQDAIRKLKAKLIPGLKYTLLFSLVIYLAMLIVGILSVKKCPVNEDIPLFLCIIGFVGLASKLVTYLRDRIIPFFKIKYIESALYTTETVFFLLGTYWVYKEFKPSFDPADGAKYCQKTAYLVAFIYLTAFYGILILILLAAVCFCCCACLGVTLFVTTINTLIESDIAENESQVPYIEEEVKENGENQK</sequence>
<evidence type="ECO:0000313" key="3">
    <source>
        <dbReference type="Proteomes" id="UP001516400"/>
    </source>
</evidence>
<dbReference type="EMBL" id="JABFTP020000103">
    <property type="protein sequence ID" value="KAL3276594.1"/>
    <property type="molecule type" value="Genomic_DNA"/>
</dbReference>
<organism evidence="2 3">
    <name type="scientific">Cryptolaemus montrouzieri</name>
    <dbReference type="NCBI Taxonomy" id="559131"/>
    <lineage>
        <taxon>Eukaryota</taxon>
        <taxon>Metazoa</taxon>
        <taxon>Ecdysozoa</taxon>
        <taxon>Arthropoda</taxon>
        <taxon>Hexapoda</taxon>
        <taxon>Insecta</taxon>
        <taxon>Pterygota</taxon>
        <taxon>Neoptera</taxon>
        <taxon>Endopterygota</taxon>
        <taxon>Coleoptera</taxon>
        <taxon>Polyphaga</taxon>
        <taxon>Cucujiformia</taxon>
        <taxon>Coccinelloidea</taxon>
        <taxon>Coccinellidae</taxon>
        <taxon>Scymninae</taxon>
        <taxon>Scymnini</taxon>
        <taxon>Cryptolaemus</taxon>
    </lineage>
</organism>
<feature type="transmembrane region" description="Helical" evidence="1">
    <location>
        <begin position="108"/>
        <end position="129"/>
    </location>
</feature>
<feature type="transmembrane region" description="Helical" evidence="1">
    <location>
        <begin position="149"/>
        <end position="182"/>
    </location>
</feature>
<dbReference type="PANTHER" id="PTHR33444">
    <property type="entry name" value="SI:DKEY-19B23.12-RELATED"/>
    <property type="match status" value="1"/>
</dbReference>
<comment type="caution">
    <text evidence="2">The sequence shown here is derived from an EMBL/GenBank/DDBJ whole genome shotgun (WGS) entry which is preliminary data.</text>
</comment>
<keyword evidence="1" id="KW-0472">Membrane</keyword>
<proteinExistence type="predicted"/>
<evidence type="ECO:0000256" key="1">
    <source>
        <dbReference type="SAM" id="Phobius"/>
    </source>
</evidence>